<accession>A0ABU9JB27</accession>
<dbReference type="EMBL" id="JAZDDP010000003">
    <property type="protein sequence ID" value="MEL3919785.1"/>
    <property type="molecule type" value="Genomic_DNA"/>
</dbReference>
<name>A0ABU9JB27_AEREN</name>
<evidence type="ECO:0000313" key="1">
    <source>
        <dbReference type="EMBL" id="MEL3919785.1"/>
    </source>
</evidence>
<gene>
    <name evidence="1" type="ORF">V1482_10195</name>
</gene>
<comment type="caution">
    <text evidence="1">The sequence shown here is derived from an EMBL/GenBank/DDBJ whole genome shotgun (WGS) entry which is preliminary data.</text>
</comment>
<dbReference type="GeneID" id="60843512"/>
<proteinExistence type="predicted"/>
<sequence length="75" mass="8708">MNIDEVKKYLNELTDKPDLLDSNLSIHELTIHEIIRAEKKYSYGLDNTTSSARQDEIERIVLLGIGKYNNEDKKN</sequence>
<reference evidence="1 2" key="1">
    <citation type="submission" date="2024-01" db="EMBL/GenBank/DDBJ databases">
        <title>Horizontal gene transfer in Aeromonas trota.</title>
        <authorList>
            <person name="Otero Olarra J.E."/>
            <person name="Perez Valdespino A."/>
        </authorList>
    </citation>
    <scope>NUCLEOTIDE SEQUENCE [LARGE SCALE GENOMIC DNA]</scope>
    <source>
        <strain evidence="1 2">9.1</strain>
    </source>
</reference>
<dbReference type="RefSeq" id="WP_150388943.1">
    <property type="nucleotide sequence ID" value="NZ_JAVTII010000003.1"/>
</dbReference>
<evidence type="ECO:0000313" key="2">
    <source>
        <dbReference type="Proteomes" id="UP001491613"/>
    </source>
</evidence>
<organism evidence="1 2">
    <name type="scientific">Aeromonas enteropelogenes</name>
    <name type="common">Aeromonas trota</name>
    <dbReference type="NCBI Taxonomy" id="29489"/>
    <lineage>
        <taxon>Bacteria</taxon>
        <taxon>Pseudomonadati</taxon>
        <taxon>Pseudomonadota</taxon>
        <taxon>Gammaproteobacteria</taxon>
        <taxon>Aeromonadales</taxon>
        <taxon>Aeromonadaceae</taxon>
        <taxon>Aeromonas</taxon>
    </lineage>
</organism>
<dbReference type="Proteomes" id="UP001491613">
    <property type="component" value="Unassembled WGS sequence"/>
</dbReference>
<keyword evidence="2" id="KW-1185">Reference proteome</keyword>
<protein>
    <submittedName>
        <fullName evidence="1">Uncharacterized protein</fullName>
    </submittedName>
</protein>